<feature type="transmembrane region" description="Helical" evidence="5">
    <location>
        <begin position="313"/>
        <end position="331"/>
    </location>
</feature>
<dbReference type="InterPro" id="IPR006694">
    <property type="entry name" value="Fatty_acid_hydroxylase"/>
</dbReference>
<feature type="transmembrane region" description="Helical" evidence="5">
    <location>
        <begin position="351"/>
        <end position="370"/>
    </location>
</feature>
<evidence type="ECO:0000256" key="1">
    <source>
        <dbReference type="ARBA" id="ARBA00004370"/>
    </source>
</evidence>
<evidence type="ECO:0000259" key="6">
    <source>
        <dbReference type="Pfam" id="PF04116"/>
    </source>
</evidence>
<organism evidence="7 8">
    <name type="scientific">Pseudolycoriella hygida</name>
    <dbReference type="NCBI Taxonomy" id="35572"/>
    <lineage>
        <taxon>Eukaryota</taxon>
        <taxon>Metazoa</taxon>
        <taxon>Ecdysozoa</taxon>
        <taxon>Arthropoda</taxon>
        <taxon>Hexapoda</taxon>
        <taxon>Insecta</taxon>
        <taxon>Pterygota</taxon>
        <taxon>Neoptera</taxon>
        <taxon>Endopterygota</taxon>
        <taxon>Diptera</taxon>
        <taxon>Nematocera</taxon>
        <taxon>Sciaroidea</taxon>
        <taxon>Sciaridae</taxon>
        <taxon>Pseudolycoriella</taxon>
    </lineage>
</organism>
<dbReference type="GO" id="GO:0005506">
    <property type="term" value="F:iron ion binding"/>
    <property type="evidence" value="ECO:0007669"/>
    <property type="project" value="InterPro"/>
</dbReference>
<dbReference type="Pfam" id="PF04116">
    <property type="entry name" value="FA_hydroxylase"/>
    <property type="match status" value="2"/>
</dbReference>
<evidence type="ECO:0000313" key="8">
    <source>
        <dbReference type="Proteomes" id="UP001151699"/>
    </source>
</evidence>
<feature type="transmembrane region" description="Helical" evidence="5">
    <location>
        <begin position="46"/>
        <end position="72"/>
    </location>
</feature>
<keyword evidence="8" id="KW-1185">Reference proteome</keyword>
<dbReference type="GO" id="GO:0016020">
    <property type="term" value="C:membrane"/>
    <property type="evidence" value="ECO:0007669"/>
    <property type="project" value="UniProtKB-SubCell"/>
</dbReference>
<gene>
    <name evidence="7" type="primary">erg3B</name>
    <name evidence="7" type="ORF">Bhyg_02580</name>
</gene>
<keyword evidence="2 5" id="KW-0812">Transmembrane</keyword>
<evidence type="ECO:0000313" key="7">
    <source>
        <dbReference type="EMBL" id="KAJ6647358.1"/>
    </source>
</evidence>
<name>A0A9Q0NBN7_9DIPT</name>
<evidence type="ECO:0000256" key="5">
    <source>
        <dbReference type="SAM" id="Phobius"/>
    </source>
</evidence>
<comment type="caution">
    <text evidence="7">The sequence shown here is derived from an EMBL/GenBank/DDBJ whole genome shotgun (WGS) entry which is preliminary data.</text>
</comment>
<proteinExistence type="predicted"/>
<reference evidence="7" key="1">
    <citation type="submission" date="2022-07" db="EMBL/GenBank/DDBJ databases">
        <authorList>
            <person name="Trinca V."/>
            <person name="Uliana J.V.C."/>
            <person name="Torres T.T."/>
            <person name="Ward R.J."/>
            <person name="Monesi N."/>
        </authorList>
    </citation>
    <scope>NUCLEOTIDE SEQUENCE</scope>
    <source>
        <strain evidence="7">HSMRA1968</strain>
        <tissue evidence="7">Whole embryos</tissue>
    </source>
</reference>
<feature type="domain" description="Fatty acid hydroxylase" evidence="6">
    <location>
        <begin position="358"/>
        <end position="488"/>
    </location>
</feature>
<feature type="transmembrane region" description="Helical" evidence="5">
    <location>
        <begin position="205"/>
        <end position="225"/>
    </location>
</feature>
<protein>
    <submittedName>
        <fullName evidence="7">Delta(7)-sterol 5(6)-desaturase erg3B</fullName>
    </submittedName>
</protein>
<keyword evidence="4 5" id="KW-0472">Membrane</keyword>
<dbReference type="PANTHER" id="PTHR11863">
    <property type="entry name" value="STEROL DESATURASE"/>
    <property type="match status" value="1"/>
</dbReference>
<dbReference type="OrthoDB" id="7772638at2759"/>
<sequence>MDLALEFLDEHLLDDVYLKLFPDSSNITAETIVSSLSRNNDMRICLSIFTVVTLGGWFFYLSVACFSYFVFFDHEIMKHPKFLKNQVRQEIECALKSVPVISLLTVPWFWGEVKGYSKLYGSPTLYGDLPYTILSIGLFLFVTDCLIYWIHRYLHHPYVYKWLHKPHHKWIVPTPFASHAFHPLDGYLQSVPYHIFVYLVPMQKWLYIAMFIFVNFWTVAIHDALEFLDEHLLDDVYSKLFPDTSNITAETIGSSLPRNNDMRMLLSIFTFLTFCGYFFYLSVSSFSYFVLFDHEIKKHPKFRKNQVRQEIECALKAVPVMSLLTTPWFWGEVKGYSQLYETPTLYGDLPYTILSIGLFLFVTDCMIYWVHRGIHHPYVYKWLHKPHHKFVVPTPFSSYAFHPLDGFLQSLPYHIFVYLVPMQKCLYIAMYIFVNFWVVGIHEAFLTSIGNFLLQSKIVNSSAHHSVHHLYFNYNYGQYFTLWDRLGGSYRQPSDEQYNDVLRKDREIWAKQAHSIDSFENQFILNKEKAM</sequence>
<dbReference type="Proteomes" id="UP001151699">
    <property type="component" value="Chromosome A"/>
</dbReference>
<accession>A0A9Q0NBN7</accession>
<dbReference type="InterPro" id="IPR050307">
    <property type="entry name" value="Sterol_Desaturase_Related"/>
</dbReference>
<evidence type="ECO:0000256" key="2">
    <source>
        <dbReference type="ARBA" id="ARBA00022692"/>
    </source>
</evidence>
<feature type="domain" description="Fatty acid hydroxylase" evidence="6">
    <location>
        <begin position="138"/>
        <end position="225"/>
    </location>
</feature>
<feature type="transmembrane region" description="Helical" evidence="5">
    <location>
        <begin position="93"/>
        <end position="111"/>
    </location>
</feature>
<feature type="transmembrane region" description="Helical" evidence="5">
    <location>
        <begin position="131"/>
        <end position="151"/>
    </location>
</feature>
<dbReference type="AlphaFoldDB" id="A0A9Q0NBN7"/>
<dbReference type="GO" id="GO:0008610">
    <property type="term" value="P:lipid biosynthetic process"/>
    <property type="evidence" value="ECO:0007669"/>
    <property type="project" value="InterPro"/>
</dbReference>
<evidence type="ECO:0000256" key="4">
    <source>
        <dbReference type="ARBA" id="ARBA00023136"/>
    </source>
</evidence>
<comment type="subcellular location">
    <subcellularLocation>
        <location evidence="1">Membrane</location>
    </subcellularLocation>
</comment>
<feature type="transmembrane region" description="Helical" evidence="5">
    <location>
        <begin position="264"/>
        <end position="292"/>
    </location>
</feature>
<feature type="transmembrane region" description="Helical" evidence="5">
    <location>
        <begin position="428"/>
        <end position="454"/>
    </location>
</feature>
<dbReference type="GO" id="GO:0016491">
    <property type="term" value="F:oxidoreductase activity"/>
    <property type="evidence" value="ECO:0007669"/>
    <property type="project" value="InterPro"/>
</dbReference>
<dbReference type="EMBL" id="WJQU01000001">
    <property type="protein sequence ID" value="KAJ6647358.1"/>
    <property type="molecule type" value="Genomic_DNA"/>
</dbReference>
<keyword evidence="3 5" id="KW-1133">Transmembrane helix</keyword>
<evidence type="ECO:0000256" key="3">
    <source>
        <dbReference type="ARBA" id="ARBA00022989"/>
    </source>
</evidence>